<dbReference type="Pfam" id="PF03466">
    <property type="entry name" value="LysR_substrate"/>
    <property type="match status" value="1"/>
</dbReference>
<keyword evidence="3" id="KW-0238">DNA-binding</keyword>
<dbReference type="PANTHER" id="PTHR30126:SF64">
    <property type="entry name" value="HTH-TYPE TRANSCRIPTIONAL REGULATOR CITR"/>
    <property type="match status" value="1"/>
</dbReference>
<dbReference type="AlphaFoldDB" id="A0A1V4HG09"/>
<comment type="caution">
    <text evidence="6">The sequence shown here is derived from an EMBL/GenBank/DDBJ whole genome shotgun (WGS) entry which is preliminary data.</text>
</comment>
<dbReference type="InterPro" id="IPR005119">
    <property type="entry name" value="LysR_subst-bd"/>
</dbReference>
<proteinExistence type="inferred from homology"/>
<dbReference type="EMBL" id="MBTG01000023">
    <property type="protein sequence ID" value="OPH53352.1"/>
    <property type="molecule type" value="Genomic_DNA"/>
</dbReference>
<dbReference type="Proteomes" id="UP000190626">
    <property type="component" value="Unassembled WGS sequence"/>
</dbReference>
<evidence type="ECO:0000256" key="3">
    <source>
        <dbReference type="ARBA" id="ARBA00023125"/>
    </source>
</evidence>
<dbReference type="SUPFAM" id="SSF46785">
    <property type="entry name" value="Winged helix' DNA-binding domain"/>
    <property type="match status" value="1"/>
</dbReference>
<name>A0A1V4HG09_9BACL</name>
<dbReference type="RefSeq" id="WP_079415376.1">
    <property type="nucleotide sequence ID" value="NZ_MBTG01000023.1"/>
</dbReference>
<dbReference type="Gene3D" id="1.10.10.10">
    <property type="entry name" value="Winged helix-like DNA-binding domain superfamily/Winged helix DNA-binding domain"/>
    <property type="match status" value="1"/>
</dbReference>
<reference evidence="7" key="1">
    <citation type="submission" date="2016-07" db="EMBL/GenBank/DDBJ databases">
        <authorList>
            <person name="Florea S."/>
            <person name="Webb J.S."/>
            <person name="Jaromczyk J."/>
            <person name="Schardl C.L."/>
        </authorList>
    </citation>
    <scope>NUCLEOTIDE SEQUENCE [LARGE SCALE GENOMIC DNA]</scope>
    <source>
        <strain evidence="7">CY1</strain>
    </source>
</reference>
<evidence type="ECO:0000313" key="6">
    <source>
        <dbReference type="EMBL" id="OPH53352.1"/>
    </source>
</evidence>
<dbReference type="GO" id="GO:0000976">
    <property type="term" value="F:transcription cis-regulatory region binding"/>
    <property type="evidence" value="ECO:0007669"/>
    <property type="project" value="TreeGrafter"/>
</dbReference>
<dbReference type="PROSITE" id="PS50931">
    <property type="entry name" value="HTH_LYSR"/>
    <property type="match status" value="1"/>
</dbReference>
<gene>
    <name evidence="6" type="ORF">BC351_05620</name>
</gene>
<dbReference type="InterPro" id="IPR000847">
    <property type="entry name" value="LysR_HTH_N"/>
</dbReference>
<dbReference type="InterPro" id="IPR036390">
    <property type="entry name" value="WH_DNA-bd_sf"/>
</dbReference>
<keyword evidence="7" id="KW-1185">Reference proteome</keyword>
<protein>
    <submittedName>
        <fullName evidence="6">LysR family transcriptional regulator</fullName>
    </submittedName>
</protein>
<feature type="domain" description="HTH lysR-type" evidence="5">
    <location>
        <begin position="1"/>
        <end position="59"/>
    </location>
</feature>
<evidence type="ECO:0000256" key="4">
    <source>
        <dbReference type="ARBA" id="ARBA00023163"/>
    </source>
</evidence>
<organism evidence="6 7">
    <name type="scientific">Paenibacillus ferrarius</name>
    <dbReference type="NCBI Taxonomy" id="1469647"/>
    <lineage>
        <taxon>Bacteria</taxon>
        <taxon>Bacillati</taxon>
        <taxon>Bacillota</taxon>
        <taxon>Bacilli</taxon>
        <taxon>Bacillales</taxon>
        <taxon>Paenibacillaceae</taxon>
        <taxon>Paenibacillus</taxon>
    </lineage>
</organism>
<comment type="similarity">
    <text evidence="1">Belongs to the LysR transcriptional regulatory family.</text>
</comment>
<dbReference type="Pfam" id="PF00126">
    <property type="entry name" value="HTH_1"/>
    <property type="match status" value="1"/>
</dbReference>
<accession>A0A1V4HG09</accession>
<evidence type="ECO:0000256" key="1">
    <source>
        <dbReference type="ARBA" id="ARBA00009437"/>
    </source>
</evidence>
<evidence type="ECO:0000256" key="2">
    <source>
        <dbReference type="ARBA" id="ARBA00023015"/>
    </source>
</evidence>
<sequence length="300" mass="33525">MIHLEWYRIFLHAARTGNLTKAAQELYITQPSVSYAIKQMEQALSLKLFHRLSKGVELTEEGKALLAYVEQSFALLDAGERKMSQLKDLTGGELRIGASDSLFKHFLFPYLDKYHKQYPEVRIRLSHGKTSEITQRVKEGTVDFGLIHLPIAEDPLLTIQAIMTLQDCFVGGEAYRDKAVLPLTAHDLGQFPLLLLSAGSSTRRFAEHWFSQQNVTIQADIELGSIDLLIEFAKLGLGVAFVSKSYVTQELADGLLYELKPTVAIPTRYIGIAARRDTTPSLAAAKFHEMLMADMPALVT</sequence>
<dbReference type="SUPFAM" id="SSF53850">
    <property type="entry name" value="Periplasmic binding protein-like II"/>
    <property type="match status" value="1"/>
</dbReference>
<keyword evidence="2" id="KW-0805">Transcription regulation</keyword>
<dbReference type="OrthoDB" id="9778774at2"/>
<dbReference type="Gene3D" id="3.40.190.290">
    <property type="match status" value="1"/>
</dbReference>
<dbReference type="PRINTS" id="PR00039">
    <property type="entry name" value="HTHLYSR"/>
</dbReference>
<dbReference type="CDD" id="cd05466">
    <property type="entry name" value="PBP2_LTTR_substrate"/>
    <property type="match status" value="1"/>
</dbReference>
<evidence type="ECO:0000313" key="7">
    <source>
        <dbReference type="Proteomes" id="UP000190626"/>
    </source>
</evidence>
<dbReference type="InterPro" id="IPR036388">
    <property type="entry name" value="WH-like_DNA-bd_sf"/>
</dbReference>
<evidence type="ECO:0000259" key="5">
    <source>
        <dbReference type="PROSITE" id="PS50931"/>
    </source>
</evidence>
<dbReference type="GO" id="GO:0003700">
    <property type="term" value="F:DNA-binding transcription factor activity"/>
    <property type="evidence" value="ECO:0007669"/>
    <property type="project" value="InterPro"/>
</dbReference>
<keyword evidence="4" id="KW-0804">Transcription</keyword>
<dbReference type="PANTHER" id="PTHR30126">
    <property type="entry name" value="HTH-TYPE TRANSCRIPTIONAL REGULATOR"/>
    <property type="match status" value="1"/>
</dbReference>